<dbReference type="GeneID" id="5489338"/>
<dbReference type="KEGG" id="ssl:SS1G_05652"/>
<gene>
    <name evidence="1" type="ORF">SS1G_05652</name>
</gene>
<reference evidence="2" key="1">
    <citation type="journal article" date="2011" name="PLoS Genet.">
        <title>Genomic analysis of the necrotrophic fungal pathogens Sclerotinia sclerotiorum and Botrytis cinerea.</title>
        <authorList>
            <person name="Amselem J."/>
            <person name="Cuomo C.A."/>
            <person name="van Kan J.A."/>
            <person name="Viaud M."/>
            <person name="Benito E.P."/>
            <person name="Couloux A."/>
            <person name="Coutinho P.M."/>
            <person name="de Vries R.P."/>
            <person name="Dyer P.S."/>
            <person name="Fillinger S."/>
            <person name="Fournier E."/>
            <person name="Gout L."/>
            <person name="Hahn M."/>
            <person name="Kohn L."/>
            <person name="Lapalu N."/>
            <person name="Plummer K.M."/>
            <person name="Pradier J.M."/>
            <person name="Quevillon E."/>
            <person name="Sharon A."/>
            <person name="Simon A."/>
            <person name="ten Have A."/>
            <person name="Tudzynski B."/>
            <person name="Tudzynski P."/>
            <person name="Wincker P."/>
            <person name="Andrew M."/>
            <person name="Anthouard V."/>
            <person name="Beever R.E."/>
            <person name="Beffa R."/>
            <person name="Benoit I."/>
            <person name="Bouzid O."/>
            <person name="Brault B."/>
            <person name="Chen Z."/>
            <person name="Choquer M."/>
            <person name="Collemare J."/>
            <person name="Cotton P."/>
            <person name="Danchin E.G."/>
            <person name="Da Silva C."/>
            <person name="Gautier A."/>
            <person name="Giraud C."/>
            <person name="Giraud T."/>
            <person name="Gonzalez C."/>
            <person name="Grossetete S."/>
            <person name="Guldener U."/>
            <person name="Henrissat B."/>
            <person name="Howlett B.J."/>
            <person name="Kodira C."/>
            <person name="Kretschmer M."/>
            <person name="Lappartient A."/>
            <person name="Leroch M."/>
            <person name="Levis C."/>
            <person name="Mauceli E."/>
            <person name="Neuveglise C."/>
            <person name="Oeser B."/>
            <person name="Pearson M."/>
            <person name="Poulain J."/>
            <person name="Poussereau N."/>
            <person name="Quesneville H."/>
            <person name="Rascle C."/>
            <person name="Schumacher J."/>
            <person name="Segurens B."/>
            <person name="Sexton A."/>
            <person name="Silva E."/>
            <person name="Sirven C."/>
            <person name="Soanes D.M."/>
            <person name="Talbot N.J."/>
            <person name="Templeton M."/>
            <person name="Yandava C."/>
            <person name="Yarden O."/>
            <person name="Zeng Q."/>
            <person name="Rollins J.A."/>
            <person name="Lebrun M.H."/>
            <person name="Dickman M."/>
        </authorList>
    </citation>
    <scope>NUCLEOTIDE SEQUENCE [LARGE SCALE GENOMIC DNA]</scope>
    <source>
        <strain evidence="2">ATCC 18683 / 1980 / Ss-1</strain>
    </source>
</reference>
<dbReference type="InParanoid" id="A7EK06"/>
<proteinExistence type="predicted"/>
<accession>A7EK06</accession>
<evidence type="ECO:0000313" key="1">
    <source>
        <dbReference type="EMBL" id="EDO03172.1"/>
    </source>
</evidence>
<dbReference type="RefSeq" id="XP_001592731.1">
    <property type="nucleotide sequence ID" value="XM_001592681.1"/>
</dbReference>
<dbReference type="HOGENOM" id="CLU_2997843_0_0_1"/>
<sequence>MALKVRIKVPWFQPVVSAGCRKSRLKVSVLESIAIIHIYEYGSVLFDENGYLNCPEF</sequence>
<keyword evidence="2" id="KW-1185">Reference proteome</keyword>
<dbReference type="PROSITE" id="PS51257">
    <property type="entry name" value="PROKAR_LIPOPROTEIN"/>
    <property type="match status" value="1"/>
</dbReference>
<name>A7EK06_SCLS1</name>
<evidence type="ECO:0000313" key="2">
    <source>
        <dbReference type="Proteomes" id="UP000001312"/>
    </source>
</evidence>
<dbReference type="AlphaFoldDB" id="A7EK06"/>
<dbReference type="Proteomes" id="UP000001312">
    <property type="component" value="Unassembled WGS sequence"/>
</dbReference>
<dbReference type="EMBL" id="CH476627">
    <property type="protein sequence ID" value="EDO03172.1"/>
    <property type="molecule type" value="Genomic_DNA"/>
</dbReference>
<protein>
    <submittedName>
        <fullName evidence="1">Uncharacterized protein</fullName>
    </submittedName>
</protein>
<organism evidence="1 2">
    <name type="scientific">Sclerotinia sclerotiorum (strain ATCC 18683 / 1980 / Ss-1)</name>
    <name type="common">White mold</name>
    <name type="synonym">Whetzelinia sclerotiorum</name>
    <dbReference type="NCBI Taxonomy" id="665079"/>
    <lineage>
        <taxon>Eukaryota</taxon>
        <taxon>Fungi</taxon>
        <taxon>Dikarya</taxon>
        <taxon>Ascomycota</taxon>
        <taxon>Pezizomycotina</taxon>
        <taxon>Leotiomycetes</taxon>
        <taxon>Helotiales</taxon>
        <taxon>Sclerotiniaceae</taxon>
        <taxon>Sclerotinia</taxon>
    </lineage>
</organism>